<reference evidence="10" key="3">
    <citation type="submission" date="2025-09" db="UniProtKB">
        <authorList>
            <consortium name="Ensembl"/>
        </authorList>
    </citation>
    <scope>IDENTIFICATION</scope>
</reference>
<dbReference type="Ensembl" id="ENSLOCT00000006409.1">
    <property type="protein sequence ID" value="ENSLOCP00000006401.1"/>
    <property type="gene ID" value="ENSLOCG00000005309.1"/>
</dbReference>
<dbReference type="GO" id="GO:0005764">
    <property type="term" value="C:lysosome"/>
    <property type="evidence" value="ECO:0000318"/>
    <property type="project" value="GO_Central"/>
</dbReference>
<dbReference type="InterPro" id="IPR025661">
    <property type="entry name" value="Pept_asp_AS"/>
</dbReference>
<evidence type="ECO:0000256" key="1">
    <source>
        <dbReference type="ARBA" id="ARBA00008455"/>
    </source>
</evidence>
<dbReference type="PROSITE" id="PS00139">
    <property type="entry name" value="THIOL_PROTEASE_CYS"/>
    <property type="match status" value="1"/>
</dbReference>
<dbReference type="OMA" id="NAMYIHA"/>
<dbReference type="InterPro" id="IPR000169">
    <property type="entry name" value="Pept_cys_AS"/>
</dbReference>
<keyword evidence="3" id="KW-0378">Hydrolase</keyword>
<evidence type="ECO:0000256" key="2">
    <source>
        <dbReference type="ARBA" id="ARBA00022670"/>
    </source>
</evidence>
<dbReference type="InterPro" id="IPR013128">
    <property type="entry name" value="Peptidase_C1A"/>
</dbReference>
<keyword evidence="6" id="KW-1015">Disulfide bond</keyword>
<dbReference type="AlphaFoldDB" id="W5MDE2"/>
<name>W5MDE2_LEPOC</name>
<dbReference type="Gene3D" id="3.90.70.10">
    <property type="entry name" value="Cysteine proteinases"/>
    <property type="match status" value="1"/>
</dbReference>
<evidence type="ECO:0000256" key="6">
    <source>
        <dbReference type="ARBA" id="ARBA00023157"/>
    </source>
</evidence>
<dbReference type="GO" id="GO:0008656">
    <property type="term" value="F:cysteine-type endopeptidase activator activity involved in apoptotic process"/>
    <property type="evidence" value="ECO:0000318"/>
    <property type="project" value="GO_Central"/>
</dbReference>
<dbReference type="FunFam" id="3.90.70.10:FF:000109">
    <property type="entry name" value="Cysteine protease"/>
    <property type="match status" value="1"/>
</dbReference>
<dbReference type="GO" id="GO:0006955">
    <property type="term" value="P:immune response"/>
    <property type="evidence" value="ECO:0000318"/>
    <property type="project" value="GO_Central"/>
</dbReference>
<evidence type="ECO:0000313" key="11">
    <source>
        <dbReference type="Proteomes" id="UP000018468"/>
    </source>
</evidence>
<evidence type="ECO:0000256" key="5">
    <source>
        <dbReference type="ARBA" id="ARBA00023145"/>
    </source>
</evidence>
<dbReference type="PROSITE" id="PS00640">
    <property type="entry name" value="THIOL_PROTEASE_ASN"/>
    <property type="match status" value="1"/>
</dbReference>
<keyword evidence="4" id="KW-0788">Thiol protease</keyword>
<dbReference type="InterPro" id="IPR039417">
    <property type="entry name" value="Peptidase_C1A_papain-like"/>
</dbReference>
<dbReference type="PRINTS" id="PR00705">
    <property type="entry name" value="PAPAIN"/>
</dbReference>
<dbReference type="Proteomes" id="UP000018468">
    <property type="component" value="Linkage group LG6"/>
</dbReference>
<keyword evidence="5" id="KW-0865">Zymogen</keyword>
<dbReference type="Pfam" id="PF08246">
    <property type="entry name" value="Inhibitor_I29"/>
    <property type="match status" value="1"/>
</dbReference>
<sequence length="330" mass="36808">MKLIILSALCIGVVHSASLFLQDFEFEKWKLKHGRNYSSPVEESRRKETWLSNLKLVIEHNTLADLGLKSYRLGMTAFADMENEEYKHMMFQGCLGHFNTTKAKSGFTFQAKDSNVLDSVDWRTMGYVTGVKNQLSCGSCWAFSARSSTMGAEFRATGKLVSLSEQQLVDCSRAFGNYGCGGGLMDQAFLYIKAAGGIDTEDFYPYEARRPAERWNPHLESRPCRGGILIGLLTGRRFALDYAIHTTNVASSCAPFKVYLETSIYDEPGCSSTSLNHGVLVVGYGTESTKDYWIVKNSWGVSWGENGYIRMSRNKHNQCGIASLASYPLV</sequence>
<dbReference type="Bgee" id="ENSLOCG00000005309">
    <property type="expression patterns" value="Expressed in pharyngeal gill and 8 other cell types or tissues"/>
</dbReference>
<evidence type="ECO:0000256" key="3">
    <source>
        <dbReference type="ARBA" id="ARBA00022801"/>
    </source>
</evidence>
<dbReference type="InterPro" id="IPR000668">
    <property type="entry name" value="Peptidase_C1A_C"/>
</dbReference>
<dbReference type="CDD" id="cd02248">
    <property type="entry name" value="Peptidase_C1A"/>
    <property type="match status" value="1"/>
</dbReference>
<dbReference type="InParanoid" id="W5MDE2"/>
<dbReference type="STRING" id="7918.ENSLOCP00000006401"/>
<feature type="chain" id="PRO_5018657529" evidence="7">
    <location>
        <begin position="17"/>
        <end position="330"/>
    </location>
</feature>
<dbReference type="PANTHER" id="PTHR12411">
    <property type="entry name" value="CYSTEINE PROTEASE FAMILY C1-RELATED"/>
    <property type="match status" value="1"/>
</dbReference>
<dbReference type="HOGENOM" id="CLU_012184_1_2_1"/>
<dbReference type="InterPro" id="IPR038765">
    <property type="entry name" value="Papain-like_cys_pep_sf"/>
</dbReference>
<dbReference type="InterPro" id="IPR013201">
    <property type="entry name" value="Prot_inhib_I29"/>
</dbReference>
<dbReference type="GO" id="GO:2001235">
    <property type="term" value="P:positive regulation of apoptotic signaling pathway"/>
    <property type="evidence" value="ECO:0000318"/>
    <property type="project" value="GO_Central"/>
</dbReference>
<dbReference type="SMART" id="SM00645">
    <property type="entry name" value="Pept_C1"/>
    <property type="match status" value="1"/>
</dbReference>
<dbReference type="GeneTree" id="ENSGT00940000163885"/>
<evidence type="ECO:0000313" key="10">
    <source>
        <dbReference type="Ensembl" id="ENSLOCP00000006401.1"/>
    </source>
</evidence>
<evidence type="ECO:0000259" key="8">
    <source>
        <dbReference type="SMART" id="SM00645"/>
    </source>
</evidence>
<accession>W5MDE2</accession>
<comment type="similarity">
    <text evidence="1">Belongs to the peptidase C1 family.</text>
</comment>
<reference evidence="10" key="2">
    <citation type="submission" date="2025-08" db="UniProtKB">
        <authorList>
            <consortium name="Ensembl"/>
        </authorList>
    </citation>
    <scope>IDENTIFICATION</scope>
</reference>
<keyword evidence="11" id="KW-1185">Reference proteome</keyword>
<keyword evidence="2" id="KW-0645">Protease</keyword>
<dbReference type="EMBL" id="AHAT01009610">
    <property type="status" value="NOT_ANNOTATED_CDS"/>
    <property type="molecule type" value="Genomic_DNA"/>
</dbReference>
<dbReference type="Pfam" id="PF00112">
    <property type="entry name" value="Peptidase_C1"/>
    <property type="match status" value="1"/>
</dbReference>
<evidence type="ECO:0000256" key="4">
    <source>
        <dbReference type="ARBA" id="ARBA00022807"/>
    </source>
</evidence>
<evidence type="ECO:0000259" key="9">
    <source>
        <dbReference type="SMART" id="SM00848"/>
    </source>
</evidence>
<dbReference type="PROSITE" id="PS00639">
    <property type="entry name" value="THIOL_PROTEASE_HIS"/>
    <property type="match status" value="1"/>
</dbReference>
<reference evidence="11" key="1">
    <citation type="submission" date="2011-12" db="EMBL/GenBank/DDBJ databases">
        <title>The Draft Genome of Lepisosteus oculatus.</title>
        <authorList>
            <consortium name="The Broad Institute Genome Assembly &amp; Analysis Group"/>
            <consortium name="Computational R&amp;D Group"/>
            <consortium name="and Sequencing Platform"/>
            <person name="Di Palma F."/>
            <person name="Alfoldi J."/>
            <person name="Johnson J."/>
            <person name="Berlin A."/>
            <person name="Gnerre S."/>
            <person name="Jaffe D."/>
            <person name="MacCallum I."/>
            <person name="Young S."/>
            <person name="Walker B.J."/>
            <person name="Lander E.S."/>
            <person name="Lindblad-Toh K."/>
        </authorList>
    </citation>
    <scope>NUCLEOTIDE SEQUENCE [LARGE SCALE GENOMIC DNA]</scope>
</reference>
<keyword evidence="7" id="KW-0732">Signal</keyword>
<protein>
    <submittedName>
        <fullName evidence="10">Cathepsin L.1</fullName>
    </submittedName>
</protein>
<dbReference type="SMART" id="SM00848">
    <property type="entry name" value="Inhibitor_I29"/>
    <property type="match status" value="1"/>
</dbReference>
<feature type="domain" description="Peptidase C1A papain C-terminal" evidence="8">
    <location>
        <begin position="116"/>
        <end position="329"/>
    </location>
</feature>
<dbReference type="GO" id="GO:0004197">
    <property type="term" value="F:cysteine-type endopeptidase activity"/>
    <property type="evidence" value="ECO:0000318"/>
    <property type="project" value="GO_Central"/>
</dbReference>
<dbReference type="eggNOG" id="KOG1543">
    <property type="taxonomic scope" value="Eukaryota"/>
</dbReference>
<evidence type="ECO:0000256" key="7">
    <source>
        <dbReference type="SAM" id="SignalP"/>
    </source>
</evidence>
<feature type="domain" description="Cathepsin propeptide inhibitor" evidence="9">
    <location>
        <begin position="26"/>
        <end position="86"/>
    </location>
</feature>
<dbReference type="SUPFAM" id="SSF54001">
    <property type="entry name" value="Cysteine proteinases"/>
    <property type="match status" value="1"/>
</dbReference>
<feature type="signal peptide" evidence="7">
    <location>
        <begin position="1"/>
        <end position="16"/>
    </location>
</feature>
<organism evidence="10 11">
    <name type="scientific">Lepisosteus oculatus</name>
    <name type="common">Spotted gar</name>
    <dbReference type="NCBI Taxonomy" id="7918"/>
    <lineage>
        <taxon>Eukaryota</taxon>
        <taxon>Metazoa</taxon>
        <taxon>Chordata</taxon>
        <taxon>Craniata</taxon>
        <taxon>Vertebrata</taxon>
        <taxon>Euteleostomi</taxon>
        <taxon>Actinopterygii</taxon>
        <taxon>Neopterygii</taxon>
        <taxon>Holostei</taxon>
        <taxon>Semionotiformes</taxon>
        <taxon>Lepisosteidae</taxon>
        <taxon>Lepisosteus</taxon>
    </lineage>
</organism>
<dbReference type="GO" id="GO:0005615">
    <property type="term" value="C:extracellular space"/>
    <property type="evidence" value="ECO:0000318"/>
    <property type="project" value="GO_Central"/>
</dbReference>
<dbReference type="EMBL" id="AHAT01009611">
    <property type="status" value="NOT_ANNOTATED_CDS"/>
    <property type="molecule type" value="Genomic_DNA"/>
</dbReference>
<dbReference type="GO" id="GO:0051603">
    <property type="term" value="P:proteolysis involved in protein catabolic process"/>
    <property type="evidence" value="ECO:0000318"/>
    <property type="project" value="GO_Central"/>
</dbReference>
<proteinExistence type="inferred from homology"/>
<dbReference type="InterPro" id="IPR025660">
    <property type="entry name" value="Pept_his_AS"/>
</dbReference>